<proteinExistence type="predicted"/>
<dbReference type="Proteomes" id="UP000224567">
    <property type="component" value="Unassembled WGS sequence"/>
</dbReference>
<gene>
    <name evidence="3" type="ORF">CQW23_07565</name>
</gene>
<dbReference type="EMBL" id="MLFT02000003">
    <property type="protein sequence ID" value="PHT53103.1"/>
    <property type="molecule type" value="Genomic_DNA"/>
</dbReference>
<reference evidence="3 4" key="1">
    <citation type="journal article" date="2017" name="Genome Biol.">
        <title>New reference genome sequences of hot pepper reveal the massive evolution of plant disease-resistance genes by retroduplication.</title>
        <authorList>
            <person name="Kim S."/>
            <person name="Park J."/>
            <person name="Yeom S.I."/>
            <person name="Kim Y.M."/>
            <person name="Seo E."/>
            <person name="Kim K.T."/>
            <person name="Kim M.S."/>
            <person name="Lee J.M."/>
            <person name="Cheong K."/>
            <person name="Shin H.S."/>
            <person name="Kim S.B."/>
            <person name="Han K."/>
            <person name="Lee J."/>
            <person name="Park M."/>
            <person name="Lee H.A."/>
            <person name="Lee H.Y."/>
            <person name="Lee Y."/>
            <person name="Oh S."/>
            <person name="Lee J.H."/>
            <person name="Choi E."/>
            <person name="Choi E."/>
            <person name="Lee S.E."/>
            <person name="Jeon J."/>
            <person name="Kim H."/>
            <person name="Choi G."/>
            <person name="Song H."/>
            <person name="Lee J."/>
            <person name="Lee S.C."/>
            <person name="Kwon J.K."/>
            <person name="Lee H.Y."/>
            <person name="Koo N."/>
            <person name="Hong Y."/>
            <person name="Kim R.W."/>
            <person name="Kang W.H."/>
            <person name="Huh J.H."/>
            <person name="Kang B.C."/>
            <person name="Yang T.J."/>
            <person name="Lee Y.H."/>
            <person name="Bennetzen J.L."/>
            <person name="Choi D."/>
        </authorList>
    </citation>
    <scope>NUCLEOTIDE SEQUENCE [LARGE SCALE GENOMIC DNA]</scope>
    <source>
        <strain evidence="4">cv. PBC81</strain>
    </source>
</reference>
<organism evidence="3 4">
    <name type="scientific">Capsicum baccatum</name>
    <name type="common">Peruvian pepper</name>
    <dbReference type="NCBI Taxonomy" id="33114"/>
    <lineage>
        <taxon>Eukaryota</taxon>
        <taxon>Viridiplantae</taxon>
        <taxon>Streptophyta</taxon>
        <taxon>Embryophyta</taxon>
        <taxon>Tracheophyta</taxon>
        <taxon>Spermatophyta</taxon>
        <taxon>Magnoliopsida</taxon>
        <taxon>eudicotyledons</taxon>
        <taxon>Gunneridae</taxon>
        <taxon>Pentapetalae</taxon>
        <taxon>asterids</taxon>
        <taxon>lamiids</taxon>
        <taxon>Solanales</taxon>
        <taxon>Solanaceae</taxon>
        <taxon>Solanoideae</taxon>
        <taxon>Capsiceae</taxon>
        <taxon>Capsicum</taxon>
    </lineage>
</organism>
<feature type="compositionally biased region" description="Polar residues" evidence="1">
    <location>
        <begin position="121"/>
        <end position="130"/>
    </location>
</feature>
<comment type="caution">
    <text evidence="3">The sequence shown here is derived from an EMBL/GenBank/DDBJ whole genome shotgun (WGS) entry which is preliminary data.</text>
</comment>
<sequence>MGFTPLGSMLQGLHLRIQDMERRCFELLKLPNKLMMTGKSKKRMRFGSCSAIIQFELGSKELGAFVQVKQLSAEFAPGTSDLPNENLQNANSYLVNNDMSSWLDDYDNSSYHFNDAKLESPSRSQKSNSTELDKRYSGHSSPSSLSEDELIPENTLVKHILLTLLNCP</sequence>
<evidence type="ECO:0000256" key="1">
    <source>
        <dbReference type="SAM" id="MobiDB-lite"/>
    </source>
</evidence>
<protein>
    <recommendedName>
        <fullName evidence="2">Probable zinc-ribbon domain-containing protein</fullName>
    </recommendedName>
</protein>
<accession>A0A2G2X6K6</accession>
<dbReference type="Pfam" id="PF11331">
    <property type="entry name" value="Zn_ribbon_12"/>
    <property type="match status" value="1"/>
</dbReference>
<keyword evidence="4" id="KW-1185">Reference proteome</keyword>
<feature type="domain" description="Probable zinc-ribbon" evidence="2">
    <location>
        <begin position="23"/>
        <end position="57"/>
    </location>
</feature>
<evidence type="ECO:0000313" key="4">
    <source>
        <dbReference type="Proteomes" id="UP000224567"/>
    </source>
</evidence>
<evidence type="ECO:0000259" key="2">
    <source>
        <dbReference type="Pfam" id="PF11331"/>
    </source>
</evidence>
<dbReference type="OrthoDB" id="2020426at2759"/>
<reference evidence="4" key="2">
    <citation type="journal article" date="2017" name="J. Anim. Genet.">
        <title>Multiple reference genome sequences of hot pepper reveal the massive evolution of plant disease resistance genes by retroduplication.</title>
        <authorList>
            <person name="Kim S."/>
            <person name="Park J."/>
            <person name="Yeom S.-I."/>
            <person name="Kim Y.-M."/>
            <person name="Seo E."/>
            <person name="Kim K.-T."/>
            <person name="Kim M.-S."/>
            <person name="Lee J.M."/>
            <person name="Cheong K."/>
            <person name="Shin H.-S."/>
            <person name="Kim S.-B."/>
            <person name="Han K."/>
            <person name="Lee J."/>
            <person name="Park M."/>
            <person name="Lee H.-A."/>
            <person name="Lee H.-Y."/>
            <person name="Lee Y."/>
            <person name="Oh S."/>
            <person name="Lee J.H."/>
            <person name="Choi E."/>
            <person name="Choi E."/>
            <person name="Lee S.E."/>
            <person name="Jeon J."/>
            <person name="Kim H."/>
            <person name="Choi G."/>
            <person name="Song H."/>
            <person name="Lee J."/>
            <person name="Lee S.-C."/>
            <person name="Kwon J.-K."/>
            <person name="Lee H.-Y."/>
            <person name="Koo N."/>
            <person name="Hong Y."/>
            <person name="Kim R.W."/>
            <person name="Kang W.-H."/>
            <person name="Huh J.H."/>
            <person name="Kang B.-C."/>
            <person name="Yang T.-J."/>
            <person name="Lee Y.-H."/>
            <person name="Bennetzen J.L."/>
            <person name="Choi D."/>
        </authorList>
    </citation>
    <scope>NUCLEOTIDE SEQUENCE [LARGE SCALE GENOMIC DNA]</scope>
    <source>
        <strain evidence="4">cv. PBC81</strain>
    </source>
</reference>
<dbReference type="STRING" id="33114.A0A2G2X6K6"/>
<feature type="region of interest" description="Disordered" evidence="1">
    <location>
        <begin position="114"/>
        <end position="148"/>
    </location>
</feature>
<dbReference type="AlphaFoldDB" id="A0A2G2X6K6"/>
<dbReference type="InterPro" id="IPR021480">
    <property type="entry name" value="Zinc_ribbon_12"/>
</dbReference>
<evidence type="ECO:0000313" key="3">
    <source>
        <dbReference type="EMBL" id="PHT53103.1"/>
    </source>
</evidence>
<name>A0A2G2X6K6_CAPBA</name>